<dbReference type="PANTHER" id="PTHR11439:SF461">
    <property type="entry name" value="OS10G0432200 PROTEIN"/>
    <property type="match status" value="1"/>
</dbReference>
<sequence>MLQRGTLRVCQTESKNAGHSEACSKPFVPSTSALDLCAYCDSDWAGDVVSHTSTTGFCIFLGDSLISWKSKKQDVLSRSYTETEYRVMAVTTSEIVWLRWLLVDIGVHITSPTPLYCNNRSAIQIARNTVFH</sequence>
<comment type="caution">
    <text evidence="1">The sequence shown here is derived from an EMBL/GenBank/DDBJ whole genome shotgun (WGS) entry which is preliminary data.</text>
</comment>
<dbReference type="CDD" id="cd09272">
    <property type="entry name" value="RNase_HI_RT_Ty1"/>
    <property type="match status" value="1"/>
</dbReference>
<gene>
    <name evidence="1" type="ORF">Tci_022494</name>
</gene>
<reference evidence="1" key="1">
    <citation type="journal article" date="2019" name="Sci. Rep.">
        <title>Draft genome of Tanacetum cinerariifolium, the natural source of mosquito coil.</title>
        <authorList>
            <person name="Yamashiro T."/>
            <person name="Shiraishi A."/>
            <person name="Satake H."/>
            <person name="Nakayama K."/>
        </authorList>
    </citation>
    <scope>NUCLEOTIDE SEQUENCE</scope>
</reference>
<dbReference type="AlphaFoldDB" id="A0A6L2KMF7"/>
<evidence type="ECO:0000313" key="1">
    <source>
        <dbReference type="EMBL" id="GEU50516.1"/>
    </source>
</evidence>
<name>A0A6L2KMF7_TANCI</name>
<protein>
    <submittedName>
        <fullName evidence="1">Uncharacterized mitochondrial protein AtMg00810-like</fullName>
    </submittedName>
</protein>
<proteinExistence type="predicted"/>
<accession>A0A6L2KMF7</accession>
<feature type="non-terminal residue" evidence="1">
    <location>
        <position position="132"/>
    </location>
</feature>
<dbReference type="PANTHER" id="PTHR11439">
    <property type="entry name" value="GAG-POL-RELATED RETROTRANSPOSON"/>
    <property type="match status" value="1"/>
</dbReference>
<dbReference type="EMBL" id="BKCJ010002727">
    <property type="protein sequence ID" value="GEU50516.1"/>
    <property type="molecule type" value="Genomic_DNA"/>
</dbReference>
<organism evidence="1">
    <name type="scientific">Tanacetum cinerariifolium</name>
    <name type="common">Dalmatian daisy</name>
    <name type="synonym">Chrysanthemum cinerariifolium</name>
    <dbReference type="NCBI Taxonomy" id="118510"/>
    <lineage>
        <taxon>Eukaryota</taxon>
        <taxon>Viridiplantae</taxon>
        <taxon>Streptophyta</taxon>
        <taxon>Embryophyta</taxon>
        <taxon>Tracheophyta</taxon>
        <taxon>Spermatophyta</taxon>
        <taxon>Magnoliopsida</taxon>
        <taxon>eudicotyledons</taxon>
        <taxon>Gunneridae</taxon>
        <taxon>Pentapetalae</taxon>
        <taxon>asterids</taxon>
        <taxon>campanulids</taxon>
        <taxon>Asterales</taxon>
        <taxon>Asteraceae</taxon>
        <taxon>Asteroideae</taxon>
        <taxon>Anthemideae</taxon>
        <taxon>Anthemidinae</taxon>
        <taxon>Tanacetum</taxon>
    </lineage>
</organism>